<name>A0A9X3KCA6_MEDGN</name>
<dbReference type="EMBL" id="JAPZED010000017">
    <property type="protein sequence ID" value="MCZ7694930.1"/>
    <property type="molecule type" value="Genomic_DNA"/>
</dbReference>
<accession>A0A9X3KCA6</accession>
<sequence length="47" mass="5637">MWKQYISQVDVSLQEQCQKFVDEIGKDTQLFMELLDSKEKIASYFMD</sequence>
<evidence type="ECO:0000313" key="1">
    <source>
        <dbReference type="EMBL" id="MCZ7694930.1"/>
    </source>
</evidence>
<dbReference type="AlphaFoldDB" id="A0A9X3KCA6"/>
<dbReference type="RefSeq" id="WP_269762987.1">
    <property type="nucleotide sequence ID" value="NZ_JAPZEC010000016.1"/>
</dbReference>
<organism evidence="1 2">
    <name type="scientific">Mediterraneibacter gnavus</name>
    <name type="common">Ruminococcus gnavus</name>
    <dbReference type="NCBI Taxonomy" id="33038"/>
    <lineage>
        <taxon>Bacteria</taxon>
        <taxon>Bacillati</taxon>
        <taxon>Bacillota</taxon>
        <taxon>Clostridia</taxon>
        <taxon>Lachnospirales</taxon>
        <taxon>Lachnospiraceae</taxon>
        <taxon>Mediterraneibacter</taxon>
    </lineage>
</organism>
<evidence type="ECO:0000313" key="2">
    <source>
        <dbReference type="Proteomes" id="UP001148455"/>
    </source>
</evidence>
<dbReference type="Proteomes" id="UP001148455">
    <property type="component" value="Unassembled WGS sequence"/>
</dbReference>
<protein>
    <submittedName>
        <fullName evidence="1">Uncharacterized protein</fullName>
    </submittedName>
</protein>
<reference evidence="1" key="1">
    <citation type="submission" date="2022-12" db="EMBL/GenBank/DDBJ databases">
        <title>Genome of R. gnavus strain RSHDN_123.</title>
        <authorList>
            <person name="Abdugheni R."/>
        </authorList>
    </citation>
    <scope>NUCLEOTIDE SEQUENCE</scope>
    <source>
        <strain evidence="1">RSHDN_123</strain>
    </source>
</reference>
<gene>
    <name evidence="1" type="ORF">O8D18_12960</name>
</gene>
<comment type="caution">
    <text evidence="1">The sequence shown here is derived from an EMBL/GenBank/DDBJ whole genome shotgun (WGS) entry which is preliminary data.</text>
</comment>
<proteinExistence type="predicted"/>